<evidence type="ECO:0000256" key="3">
    <source>
        <dbReference type="ARBA" id="ARBA00022676"/>
    </source>
</evidence>
<dbReference type="GO" id="GO:0016763">
    <property type="term" value="F:pentosyltransferase activity"/>
    <property type="evidence" value="ECO:0007669"/>
    <property type="project" value="UniProtKB-ARBA"/>
</dbReference>
<dbReference type="InterPro" id="IPR049625">
    <property type="entry name" value="Glyco_transf_61_cat"/>
</dbReference>
<feature type="region of interest" description="Disordered" evidence="6">
    <location>
        <begin position="62"/>
        <end position="155"/>
    </location>
</feature>
<dbReference type="RefSeq" id="XP_038984436.1">
    <property type="nucleotide sequence ID" value="XM_039128508.1"/>
</dbReference>
<evidence type="ECO:0000256" key="1">
    <source>
        <dbReference type="ARBA" id="ARBA00004323"/>
    </source>
</evidence>
<comment type="subcellular location">
    <subcellularLocation>
        <location evidence="1">Golgi apparatus membrane</location>
        <topology evidence="1">Single-pass type II membrane protein</topology>
    </subcellularLocation>
</comment>
<dbReference type="PANTHER" id="PTHR20961">
    <property type="entry name" value="GLYCOSYLTRANSFERASE"/>
    <property type="match status" value="1"/>
</dbReference>
<dbReference type="AlphaFoldDB" id="A0A8B9ACL3"/>
<feature type="region of interest" description="Disordered" evidence="6">
    <location>
        <begin position="189"/>
        <end position="210"/>
    </location>
</feature>
<evidence type="ECO:0000256" key="4">
    <source>
        <dbReference type="ARBA" id="ARBA00022679"/>
    </source>
</evidence>
<dbReference type="PANTHER" id="PTHR20961:SF5">
    <property type="entry name" value="GLYCOSYLTRANSFERASE-RELATED"/>
    <property type="match status" value="1"/>
</dbReference>
<feature type="domain" description="Glycosyltransferase 61 catalytic" evidence="7">
    <location>
        <begin position="427"/>
        <end position="518"/>
    </location>
</feature>
<reference evidence="9" key="2">
    <citation type="submission" date="2025-08" db="UniProtKB">
        <authorList>
            <consortium name="RefSeq"/>
        </authorList>
    </citation>
    <scope>IDENTIFICATION</scope>
    <source>
        <tissue evidence="9">Young leaves</tissue>
    </source>
</reference>
<protein>
    <submittedName>
        <fullName evidence="9">Beta-1,2-xylosyltransferase XYXT1-like</fullName>
    </submittedName>
</protein>
<keyword evidence="5" id="KW-0325">Glycoprotein</keyword>
<keyword evidence="4" id="KW-0808">Transferase</keyword>
<evidence type="ECO:0000313" key="8">
    <source>
        <dbReference type="Proteomes" id="UP000228380"/>
    </source>
</evidence>
<feature type="compositionally biased region" description="Basic and acidic residues" evidence="6">
    <location>
        <begin position="123"/>
        <end position="138"/>
    </location>
</feature>
<evidence type="ECO:0000256" key="5">
    <source>
        <dbReference type="ARBA" id="ARBA00023180"/>
    </source>
</evidence>
<evidence type="ECO:0000256" key="6">
    <source>
        <dbReference type="SAM" id="MobiDB-lite"/>
    </source>
</evidence>
<reference evidence="8" key="1">
    <citation type="journal article" date="2019" name="Nat. Commun.">
        <title>Genome-wide association mapping of date palm fruit traits.</title>
        <authorList>
            <person name="Hazzouri K.M."/>
            <person name="Gros-Balthazard M."/>
            <person name="Flowers J.M."/>
            <person name="Copetti D."/>
            <person name="Lemansour A."/>
            <person name="Lebrun M."/>
            <person name="Masmoudi K."/>
            <person name="Ferrand S."/>
            <person name="Dhar M.I."/>
            <person name="Fresquez Z.A."/>
            <person name="Rosas U."/>
            <person name="Zhang J."/>
            <person name="Talag J."/>
            <person name="Lee S."/>
            <person name="Kudrna D."/>
            <person name="Powell R.F."/>
            <person name="Leitch I.J."/>
            <person name="Krueger R.R."/>
            <person name="Wing R.A."/>
            <person name="Amiri K.M.A."/>
            <person name="Purugganan M.D."/>
        </authorList>
    </citation>
    <scope>NUCLEOTIDE SEQUENCE [LARGE SCALE GENOMIC DNA]</scope>
    <source>
        <strain evidence="8">cv. Khalas</strain>
    </source>
</reference>
<dbReference type="OrthoDB" id="529273at2759"/>
<feature type="compositionally biased region" description="Polar residues" evidence="6">
    <location>
        <begin position="194"/>
        <end position="208"/>
    </location>
</feature>
<dbReference type="Pfam" id="PF04577">
    <property type="entry name" value="Glyco_transf_61"/>
    <property type="match status" value="1"/>
</dbReference>
<accession>A0A8B9ACL3</accession>
<evidence type="ECO:0000256" key="2">
    <source>
        <dbReference type="ARBA" id="ARBA00004881"/>
    </source>
</evidence>
<feature type="compositionally biased region" description="Polar residues" evidence="6">
    <location>
        <begin position="108"/>
        <end position="120"/>
    </location>
</feature>
<keyword evidence="3" id="KW-0328">Glycosyltransferase</keyword>
<sequence length="612" mass="68425">MKPYQSFGRIEPRKLGCTVLLGCLLVPVILIAVLKSNSQSFAILSFQLSIRTYLPLSTVEESNSSEQQGLGTTSLPLASLTDEHRENQSIEGEEITSLPPPFKEEQLKNNSNAGGITTVLNALKEDRGRDESIPDKETTALSLPSQGKQGGDKPDAGFEITRLPLKEKQGEKELAGVDIAKLPQNIHLKEKPGENSSMTDNVMESSHASNEKQEQNLIIAGNPIQQRKLICDYSGQRSDTCIMDGDVKVLGKSSTIILVSSSGPNTSPESTTWKIRPYARKWEAPLMALITEITLKSSADTKQTPHCAVNHSIPAVVFSTGGFLGNLFHDFIDVLIPLFITSRQYNGEVQFLATNFNSQWINKYQPILRHLSHYQVINMDTDERVHCFPYAHVGLKSHKVLGIDPSKTPNGYSMADFREFLRSCFSLKREVTKRINKQSRKKPRLLILLRKGSRSFINAREVIATARRVGYKVITAGPEETKDLHRFSQIVNSCDVMMGVHGAGLANMVFLPSNATLIQIIPWGQLTWACRHDYGEPAPDMGIRYLEYEIGEEESSLIAQYPRDHAVFKDPLSIHKQGFTAIWSVFLNKQKVKLDVHRFRRVLLGVFQSLKL</sequence>
<comment type="pathway">
    <text evidence="2">Glycan metabolism.</text>
</comment>
<dbReference type="GeneID" id="103696248"/>
<dbReference type="InterPro" id="IPR007657">
    <property type="entry name" value="Glycosyltransferase_61"/>
</dbReference>
<proteinExistence type="predicted"/>
<keyword evidence="8" id="KW-1185">Reference proteome</keyword>
<name>A0A8B9ACL3_PHODC</name>
<gene>
    <name evidence="9" type="primary">LOC103696248</name>
</gene>
<dbReference type="GO" id="GO:0000139">
    <property type="term" value="C:Golgi membrane"/>
    <property type="evidence" value="ECO:0007669"/>
    <property type="project" value="UniProtKB-SubCell"/>
</dbReference>
<organism evidence="8 9">
    <name type="scientific">Phoenix dactylifera</name>
    <name type="common">Date palm</name>
    <dbReference type="NCBI Taxonomy" id="42345"/>
    <lineage>
        <taxon>Eukaryota</taxon>
        <taxon>Viridiplantae</taxon>
        <taxon>Streptophyta</taxon>
        <taxon>Embryophyta</taxon>
        <taxon>Tracheophyta</taxon>
        <taxon>Spermatophyta</taxon>
        <taxon>Magnoliopsida</taxon>
        <taxon>Liliopsida</taxon>
        <taxon>Arecaceae</taxon>
        <taxon>Coryphoideae</taxon>
        <taxon>Phoeniceae</taxon>
        <taxon>Phoenix</taxon>
    </lineage>
</organism>
<dbReference type="Proteomes" id="UP000228380">
    <property type="component" value="Chromosome 8"/>
</dbReference>
<evidence type="ECO:0000259" key="7">
    <source>
        <dbReference type="Pfam" id="PF04577"/>
    </source>
</evidence>
<evidence type="ECO:0000313" key="9">
    <source>
        <dbReference type="RefSeq" id="XP_038984436.1"/>
    </source>
</evidence>
<feature type="compositionally biased region" description="Polar residues" evidence="6">
    <location>
        <begin position="62"/>
        <end position="76"/>
    </location>
</feature>
<dbReference type="KEGG" id="pda:103696248"/>